<evidence type="ECO:0000256" key="11">
    <source>
        <dbReference type="ARBA" id="ARBA00023180"/>
    </source>
</evidence>
<dbReference type="SUPFAM" id="SSF53448">
    <property type="entry name" value="Nucleotide-diphospho-sugar transferases"/>
    <property type="match status" value="1"/>
</dbReference>
<dbReference type="InterPro" id="IPR022751">
    <property type="entry name" value="Alpha_mannosyltransferase"/>
</dbReference>
<dbReference type="RefSeq" id="XP_018987536.1">
    <property type="nucleotide sequence ID" value="XM_019131385.1"/>
</dbReference>
<evidence type="ECO:0000256" key="5">
    <source>
        <dbReference type="ARBA" id="ARBA00022679"/>
    </source>
</evidence>
<evidence type="ECO:0000256" key="7">
    <source>
        <dbReference type="ARBA" id="ARBA00022968"/>
    </source>
</evidence>
<proteinExistence type="inferred from homology"/>
<dbReference type="GO" id="GO:0000033">
    <property type="term" value="F:alpha-1,3-mannosyltransferase activity"/>
    <property type="evidence" value="ECO:0007669"/>
    <property type="project" value="TreeGrafter"/>
</dbReference>
<dbReference type="GeneID" id="30149238"/>
<keyword evidence="5 12" id="KW-0808">Transferase</keyword>
<dbReference type="OrthoDB" id="430354at2759"/>
<reference evidence="13" key="1">
    <citation type="submission" date="2016-05" db="EMBL/GenBank/DDBJ databases">
        <title>Comparative genomics of biotechnologically important yeasts.</title>
        <authorList>
            <consortium name="DOE Joint Genome Institute"/>
            <person name="Riley R."/>
            <person name="Haridas S."/>
            <person name="Wolfe K.H."/>
            <person name="Lopes M.R."/>
            <person name="Hittinger C.T."/>
            <person name="Goker M."/>
            <person name="Salamov A."/>
            <person name="Wisecaver J."/>
            <person name="Long T.M."/>
            <person name="Aerts A.L."/>
            <person name="Barry K."/>
            <person name="Choi C."/>
            <person name="Clum A."/>
            <person name="Coughlan A.Y."/>
            <person name="Deshpande S."/>
            <person name="Douglass A.P."/>
            <person name="Hanson S.J."/>
            <person name="Klenk H.-P."/>
            <person name="Labutti K."/>
            <person name="Lapidus A."/>
            <person name="Lindquist E."/>
            <person name="Lipzen A."/>
            <person name="Meier-Kolthoff J.P."/>
            <person name="Ohm R.A."/>
            <person name="Otillar R.P."/>
            <person name="Pangilinan J."/>
            <person name="Peng Y."/>
            <person name="Rokas A."/>
            <person name="Rosa C.A."/>
            <person name="Scheuner C."/>
            <person name="Sibirny A.A."/>
            <person name="Slot J.C."/>
            <person name="Stielow J.B."/>
            <person name="Sun H."/>
            <person name="Kurtzman C.P."/>
            <person name="Blackwell M."/>
            <person name="Grigoriev I.V."/>
            <person name="Jeffries T.W."/>
        </authorList>
    </citation>
    <scope>NUCLEOTIDE SEQUENCE [LARGE SCALE GENOMIC DNA]</scope>
    <source>
        <strain evidence="13">NRRL Y-12698</strain>
    </source>
</reference>
<accession>A0A1E3QWZ3</accession>
<sequence>QVNEKEVQEIETVFEAKYKGFLATEQSIVDAATNLRVFGSCYLSHNRFDANKDAVTALKNNAKGKVHVGANNTCAALQERLFPWMLQTYPVFTRWSGETTSEKANRNPADCYILDLLQGFNGKGIVITAGDAHKEDVVNLIRVLRGLDNKLPIQIFHRKDLSQKSQQELKAGVGRSVYDFAFPLQELWFADVSAVVKPEYEKFFSRFANKFFSYLFGSFDETLLMDTDAVPLIKPADFFKTSGYVASETLFFKDREVRQSSARDGRVLFRKMMPRVFDNLLFGIPVTTNFTLHNEYISEEAHKMHLMESGIVAYRKTAHFTGVLMAANLNFWWQVKARVWGDKEMFWLGMSIAGDENYRFNDNYAGAVGILTPEAFHPAVAHEICSIQPGHISSDDDQTLMWINSGFKFCKKPGSFERSKGSEKLLMYSGARSYDDRTGFNDHSIKAMYYDSISIQAAIIPPASQLLRHKTNRREPPLGWFMDKSCSGYLWCAYDSIGASTLPEHQGKLIEFSVVDEIRFKFLGDLW</sequence>
<dbReference type="Proteomes" id="UP000094336">
    <property type="component" value="Unassembled WGS sequence"/>
</dbReference>
<evidence type="ECO:0000313" key="13">
    <source>
        <dbReference type="Proteomes" id="UP000094336"/>
    </source>
</evidence>
<gene>
    <name evidence="12" type="ORF">BABINDRAFT_26671</name>
</gene>
<comment type="subcellular location">
    <subcellularLocation>
        <location evidence="1">Golgi apparatus membrane</location>
        <topology evidence="1">Single-pass type II membrane protein</topology>
    </subcellularLocation>
</comment>
<evidence type="ECO:0000256" key="8">
    <source>
        <dbReference type="ARBA" id="ARBA00022989"/>
    </source>
</evidence>
<dbReference type="PANTHER" id="PTHR31392:SF1">
    <property type="entry name" value="ALPHA-1,3-MANNOSYLTRANSFERASE MNN1-RELATED"/>
    <property type="match status" value="1"/>
</dbReference>
<dbReference type="GO" id="GO:0006493">
    <property type="term" value="P:protein O-linked glycosylation"/>
    <property type="evidence" value="ECO:0007669"/>
    <property type="project" value="TreeGrafter"/>
</dbReference>
<dbReference type="STRING" id="984486.A0A1E3QWZ3"/>
<protein>
    <submittedName>
        <fullName evidence="12">Glycosyltransferase family 71 protein</fullName>
    </submittedName>
</protein>
<evidence type="ECO:0000256" key="1">
    <source>
        <dbReference type="ARBA" id="ARBA00004323"/>
    </source>
</evidence>
<feature type="non-terminal residue" evidence="12">
    <location>
        <position position="527"/>
    </location>
</feature>
<comment type="pathway">
    <text evidence="2">Protein modification; protein glycosylation.</text>
</comment>
<keyword evidence="6" id="KW-0812">Transmembrane</keyword>
<dbReference type="EMBL" id="KV454426">
    <property type="protein sequence ID" value="ODQ82208.1"/>
    <property type="molecule type" value="Genomic_DNA"/>
</dbReference>
<evidence type="ECO:0000256" key="3">
    <source>
        <dbReference type="ARBA" id="ARBA00009105"/>
    </source>
</evidence>
<keyword evidence="7" id="KW-0735">Signal-anchor</keyword>
<evidence type="ECO:0000256" key="4">
    <source>
        <dbReference type="ARBA" id="ARBA00022676"/>
    </source>
</evidence>
<keyword evidence="4" id="KW-0328">Glycosyltransferase</keyword>
<keyword evidence="11" id="KW-0325">Glycoprotein</keyword>
<evidence type="ECO:0000256" key="10">
    <source>
        <dbReference type="ARBA" id="ARBA00023136"/>
    </source>
</evidence>
<evidence type="ECO:0000256" key="6">
    <source>
        <dbReference type="ARBA" id="ARBA00022692"/>
    </source>
</evidence>
<comment type="similarity">
    <text evidence="3">Belongs to the MNN1/MNT family.</text>
</comment>
<name>A0A1E3QWZ3_9ASCO</name>
<keyword evidence="8" id="KW-1133">Transmembrane helix</keyword>
<organism evidence="12 13">
    <name type="scientific">Babjeviella inositovora NRRL Y-12698</name>
    <dbReference type="NCBI Taxonomy" id="984486"/>
    <lineage>
        <taxon>Eukaryota</taxon>
        <taxon>Fungi</taxon>
        <taxon>Dikarya</taxon>
        <taxon>Ascomycota</taxon>
        <taxon>Saccharomycotina</taxon>
        <taxon>Pichiomycetes</taxon>
        <taxon>Serinales incertae sedis</taxon>
        <taxon>Babjeviella</taxon>
    </lineage>
</organism>
<dbReference type="AlphaFoldDB" id="A0A1E3QWZ3"/>
<dbReference type="InterPro" id="IPR029044">
    <property type="entry name" value="Nucleotide-diphossugar_trans"/>
</dbReference>
<keyword evidence="13" id="KW-1185">Reference proteome</keyword>
<evidence type="ECO:0000256" key="9">
    <source>
        <dbReference type="ARBA" id="ARBA00023034"/>
    </source>
</evidence>
<feature type="non-terminal residue" evidence="12">
    <location>
        <position position="1"/>
    </location>
</feature>
<dbReference type="PANTHER" id="PTHR31392">
    <property type="entry name" value="ALPHA-1,3-MANNOSYLTRANSFERASE MNN1-RELATED"/>
    <property type="match status" value="1"/>
</dbReference>
<dbReference type="GO" id="GO:0000139">
    <property type="term" value="C:Golgi membrane"/>
    <property type="evidence" value="ECO:0007669"/>
    <property type="project" value="UniProtKB-SubCell"/>
</dbReference>
<evidence type="ECO:0000256" key="2">
    <source>
        <dbReference type="ARBA" id="ARBA00004922"/>
    </source>
</evidence>
<dbReference type="GO" id="GO:0046354">
    <property type="term" value="P:mannan biosynthetic process"/>
    <property type="evidence" value="ECO:0007669"/>
    <property type="project" value="UniProtKB-ARBA"/>
</dbReference>
<keyword evidence="9" id="KW-0333">Golgi apparatus</keyword>
<dbReference type="Pfam" id="PF11051">
    <property type="entry name" value="Mannosyl_trans3"/>
    <property type="match status" value="1"/>
</dbReference>
<evidence type="ECO:0000313" key="12">
    <source>
        <dbReference type="EMBL" id="ODQ82208.1"/>
    </source>
</evidence>
<keyword evidence="10" id="KW-0472">Membrane</keyword>